<comment type="caution">
    <text evidence="1">The sequence shown here is derived from an EMBL/GenBank/DDBJ whole genome shotgun (WGS) entry which is preliminary data.</text>
</comment>
<name>A0A7J7TIX9_MYOMY</name>
<proteinExistence type="predicted"/>
<dbReference type="EMBL" id="JABWUV010000016">
    <property type="protein sequence ID" value="KAF6300390.1"/>
    <property type="molecule type" value="Genomic_DNA"/>
</dbReference>
<gene>
    <name evidence="1" type="ORF">mMyoMyo1_003601</name>
</gene>
<dbReference type="Proteomes" id="UP000527355">
    <property type="component" value="Unassembled WGS sequence"/>
</dbReference>
<reference evidence="1 2" key="1">
    <citation type="journal article" date="2020" name="Nature">
        <title>Six reference-quality genomes reveal evolution of bat adaptations.</title>
        <authorList>
            <person name="Jebb D."/>
            <person name="Huang Z."/>
            <person name="Pippel M."/>
            <person name="Hughes G.M."/>
            <person name="Lavrichenko K."/>
            <person name="Devanna P."/>
            <person name="Winkler S."/>
            <person name="Jermiin L.S."/>
            <person name="Skirmuntt E.C."/>
            <person name="Katzourakis A."/>
            <person name="Burkitt-Gray L."/>
            <person name="Ray D.A."/>
            <person name="Sullivan K.A.M."/>
            <person name="Roscito J.G."/>
            <person name="Kirilenko B.M."/>
            <person name="Davalos L.M."/>
            <person name="Corthals A.P."/>
            <person name="Power M.L."/>
            <person name="Jones G."/>
            <person name="Ransome R.D."/>
            <person name="Dechmann D.K.N."/>
            <person name="Locatelli A.G."/>
            <person name="Puechmaille S.J."/>
            <person name="Fedrigo O."/>
            <person name="Jarvis E.D."/>
            <person name="Hiller M."/>
            <person name="Vernes S.C."/>
            <person name="Myers E.W."/>
            <person name="Teeling E.C."/>
        </authorList>
    </citation>
    <scope>NUCLEOTIDE SEQUENCE [LARGE SCALE GENOMIC DNA]</scope>
    <source>
        <strain evidence="1">MMyoMyo1</strain>
        <tissue evidence="1">Flight muscle</tissue>
    </source>
</reference>
<sequence length="50" mass="5505">MSTSSQTPCHTRKCCAMGNTLIGKNFISLLLQRHLGTKALTQVMEILLIT</sequence>
<protein>
    <submittedName>
        <fullName evidence="1">Cytochrome P450 family 7 subfamily A member 1</fullName>
    </submittedName>
</protein>
<organism evidence="1 2">
    <name type="scientific">Myotis myotis</name>
    <name type="common">Greater mouse-eared bat</name>
    <name type="synonym">Vespertilio myotis</name>
    <dbReference type="NCBI Taxonomy" id="51298"/>
    <lineage>
        <taxon>Eukaryota</taxon>
        <taxon>Metazoa</taxon>
        <taxon>Chordata</taxon>
        <taxon>Craniata</taxon>
        <taxon>Vertebrata</taxon>
        <taxon>Euteleostomi</taxon>
        <taxon>Mammalia</taxon>
        <taxon>Eutheria</taxon>
        <taxon>Laurasiatheria</taxon>
        <taxon>Chiroptera</taxon>
        <taxon>Yangochiroptera</taxon>
        <taxon>Vespertilionidae</taxon>
        <taxon>Myotis</taxon>
    </lineage>
</organism>
<keyword evidence="2" id="KW-1185">Reference proteome</keyword>
<accession>A0A7J7TIX9</accession>
<evidence type="ECO:0000313" key="1">
    <source>
        <dbReference type="EMBL" id="KAF6300390.1"/>
    </source>
</evidence>
<dbReference type="AlphaFoldDB" id="A0A7J7TIX9"/>
<evidence type="ECO:0000313" key="2">
    <source>
        <dbReference type="Proteomes" id="UP000527355"/>
    </source>
</evidence>